<dbReference type="Proteomes" id="UP000183567">
    <property type="component" value="Unassembled WGS sequence"/>
</dbReference>
<sequence>MLDVDRFGPLRTSDFSTCLTFRRSFTRTFLTLMSSAPSTEHEAVARNILIVTSILFGLMILEYVWNFRLEKRVIWPKFRKSHQIKVFVMTRYMGLAGQIFNVWFANRMASGIPRSPLACRVWYTYQAIAIQSLTMSVEGLLMLRVRKMYKKDKYVLGILFAFSCMQCAATVIGARTVVPGIGSSPTCMVIGSHPGQIYVGASTIAIHMCLLAMILWRYFRVQQERSHSYLKILVRDTICIVIVVTGRHAVLLCMYIHHRDPLGANLLVALPPMGLPRAETSANMLFQYVLRLPQFLCLL</sequence>
<keyword evidence="3" id="KW-1185">Reference proteome</keyword>
<dbReference type="AlphaFoldDB" id="A0A1J8R4T1"/>
<dbReference type="STRING" id="180088.A0A1J8R4T1"/>
<feature type="transmembrane region" description="Helical" evidence="1">
    <location>
        <begin position="155"/>
        <end position="177"/>
    </location>
</feature>
<keyword evidence="1" id="KW-0472">Membrane</keyword>
<keyword evidence="1" id="KW-0812">Transmembrane</keyword>
<comment type="caution">
    <text evidence="2">The sequence shown here is derived from an EMBL/GenBank/DDBJ whole genome shotgun (WGS) entry which is preliminary data.</text>
</comment>
<feature type="transmembrane region" description="Helical" evidence="1">
    <location>
        <begin position="125"/>
        <end position="143"/>
    </location>
</feature>
<evidence type="ECO:0000313" key="2">
    <source>
        <dbReference type="EMBL" id="OJA20649.1"/>
    </source>
</evidence>
<dbReference type="OrthoDB" id="2637653at2759"/>
<evidence type="ECO:0000313" key="3">
    <source>
        <dbReference type="Proteomes" id="UP000183567"/>
    </source>
</evidence>
<dbReference type="EMBL" id="LVVM01000465">
    <property type="protein sequence ID" value="OJA20649.1"/>
    <property type="molecule type" value="Genomic_DNA"/>
</dbReference>
<gene>
    <name evidence="2" type="ORF">AZE42_10527</name>
</gene>
<organism evidence="2 3">
    <name type="scientific">Rhizopogon vesiculosus</name>
    <dbReference type="NCBI Taxonomy" id="180088"/>
    <lineage>
        <taxon>Eukaryota</taxon>
        <taxon>Fungi</taxon>
        <taxon>Dikarya</taxon>
        <taxon>Basidiomycota</taxon>
        <taxon>Agaricomycotina</taxon>
        <taxon>Agaricomycetes</taxon>
        <taxon>Agaricomycetidae</taxon>
        <taxon>Boletales</taxon>
        <taxon>Suillineae</taxon>
        <taxon>Rhizopogonaceae</taxon>
        <taxon>Rhizopogon</taxon>
    </lineage>
</organism>
<feature type="transmembrane region" description="Helical" evidence="1">
    <location>
        <begin position="197"/>
        <end position="216"/>
    </location>
</feature>
<feature type="transmembrane region" description="Helical" evidence="1">
    <location>
        <begin position="43"/>
        <end position="65"/>
    </location>
</feature>
<evidence type="ECO:0000256" key="1">
    <source>
        <dbReference type="SAM" id="Phobius"/>
    </source>
</evidence>
<accession>A0A1J8R4T1</accession>
<feature type="transmembrane region" description="Helical" evidence="1">
    <location>
        <begin position="86"/>
        <end position="105"/>
    </location>
</feature>
<protein>
    <submittedName>
        <fullName evidence="2">Uncharacterized protein</fullName>
    </submittedName>
</protein>
<name>A0A1J8R4T1_9AGAM</name>
<reference evidence="2 3" key="1">
    <citation type="submission" date="2016-03" db="EMBL/GenBank/DDBJ databases">
        <title>Comparative genomics of the ectomycorrhizal sister species Rhizopogon vinicolor and Rhizopogon vesiculosus (Basidiomycota: Boletales) reveals a divergence of the mating type B locus.</title>
        <authorList>
            <person name="Mujic A.B."/>
            <person name="Kuo A."/>
            <person name="Tritt A."/>
            <person name="Lipzen A."/>
            <person name="Chen C."/>
            <person name="Johnson J."/>
            <person name="Sharma A."/>
            <person name="Barry K."/>
            <person name="Grigoriev I.V."/>
            <person name="Spatafora J.W."/>
        </authorList>
    </citation>
    <scope>NUCLEOTIDE SEQUENCE [LARGE SCALE GENOMIC DNA]</scope>
    <source>
        <strain evidence="2 3">AM-OR11-056</strain>
    </source>
</reference>
<keyword evidence="1" id="KW-1133">Transmembrane helix</keyword>
<proteinExistence type="predicted"/>